<keyword evidence="6 7" id="KW-0472">Membrane</keyword>
<evidence type="ECO:0000256" key="2">
    <source>
        <dbReference type="ARBA" id="ARBA00022448"/>
    </source>
</evidence>
<dbReference type="AlphaFoldDB" id="A0A0R2F4J6"/>
<feature type="transmembrane region" description="Helical" evidence="7">
    <location>
        <begin position="320"/>
        <end position="341"/>
    </location>
</feature>
<sequence length="503" mass="54052">MIDLLIAILIIEGNENYMTQPTDVNGKPYNRNLLVVTMLIGTFTTFLTQTILTTAFPTLMKTFHINASAVQWLTTGFMLVMGIMIPVSAWLLSKFNVKYLYMTAISIFFVGTLISRFAVSFPMLLTGRLIQAMGVGMSAPTFQTVMYSVFPPNKRGSAMGLAGIVIGLAPAVGPTLSGWILLNHSWRSLFSVILPIAALVLILSSYSMRKVLTTTNPKIDVLSVVESTIGFGSLLYGFSSVGDAGWGSPIVIGSLVLGIVVVAAFVYRQLHLDKPLLELRVFTSKTYTLSVILTAVAFMSMVGVEMVLPMYIQTIRGQSAFHSGLILLPGAIMMGIMSPITGRIFDRMGAKRLATTGLFLLLVGTFPLITLTPDTPILFVTVLYTVRMFGITMVTMPVTTSGMNALPDNLINHGTAVNNTVRQIAASIGTAILVSVLASVTKGQTPTAGLAKSNPIAFARQMQTATVAGYRAAFVVSLIFAAIGFLLSLRLTNDTIDQGGDRS</sequence>
<evidence type="ECO:0000256" key="3">
    <source>
        <dbReference type="ARBA" id="ARBA00022475"/>
    </source>
</evidence>
<keyword evidence="5 7" id="KW-1133">Transmembrane helix</keyword>
<evidence type="ECO:0000256" key="4">
    <source>
        <dbReference type="ARBA" id="ARBA00022692"/>
    </source>
</evidence>
<dbReference type="PROSITE" id="PS50850">
    <property type="entry name" value="MFS"/>
    <property type="match status" value="1"/>
</dbReference>
<feature type="transmembrane region" description="Helical" evidence="7">
    <location>
        <begin position="130"/>
        <end position="149"/>
    </location>
</feature>
<accession>A0A0R2F4J6</accession>
<dbReference type="PATRIC" id="fig|1423730.4.peg.1637"/>
<evidence type="ECO:0000259" key="8">
    <source>
        <dbReference type="PROSITE" id="PS50850"/>
    </source>
</evidence>
<reference evidence="9 10" key="1">
    <citation type="journal article" date="2015" name="Genome Announc.">
        <title>Expanding the biotechnology potential of lactobacilli through comparative genomics of 213 strains and associated genera.</title>
        <authorList>
            <person name="Sun Z."/>
            <person name="Harris H.M."/>
            <person name="McCann A."/>
            <person name="Guo C."/>
            <person name="Argimon S."/>
            <person name="Zhang W."/>
            <person name="Yang X."/>
            <person name="Jeffery I.B."/>
            <person name="Cooney J.C."/>
            <person name="Kagawa T.F."/>
            <person name="Liu W."/>
            <person name="Song Y."/>
            <person name="Salvetti E."/>
            <person name="Wrobel A."/>
            <person name="Rasinkangas P."/>
            <person name="Parkhill J."/>
            <person name="Rea M.C."/>
            <person name="O'Sullivan O."/>
            <person name="Ritari J."/>
            <person name="Douillard F.P."/>
            <person name="Paul Ross R."/>
            <person name="Yang R."/>
            <person name="Briner A.E."/>
            <person name="Felis G.E."/>
            <person name="de Vos W.M."/>
            <person name="Barrangou R."/>
            <person name="Klaenhammer T.R."/>
            <person name="Caufield P.W."/>
            <person name="Cui Y."/>
            <person name="Zhang H."/>
            <person name="O'Toole P.W."/>
        </authorList>
    </citation>
    <scope>NUCLEOTIDE SEQUENCE [LARGE SCALE GENOMIC DNA]</scope>
    <source>
        <strain evidence="9 10">DSM 22697</strain>
    </source>
</reference>
<dbReference type="EMBL" id="AYZJ01000028">
    <property type="protein sequence ID" value="KRN23362.1"/>
    <property type="molecule type" value="Genomic_DNA"/>
</dbReference>
<feature type="transmembrane region" description="Helical" evidence="7">
    <location>
        <begin position="161"/>
        <end position="182"/>
    </location>
</feature>
<dbReference type="GO" id="GO:0005886">
    <property type="term" value="C:plasma membrane"/>
    <property type="evidence" value="ECO:0007669"/>
    <property type="project" value="UniProtKB-SubCell"/>
</dbReference>
<dbReference type="PANTHER" id="PTHR42718">
    <property type="entry name" value="MAJOR FACILITATOR SUPERFAMILY MULTIDRUG TRANSPORTER MFSC"/>
    <property type="match status" value="1"/>
</dbReference>
<feature type="transmembrane region" description="Helical" evidence="7">
    <location>
        <begin position="353"/>
        <end position="371"/>
    </location>
</feature>
<dbReference type="PANTHER" id="PTHR42718:SF24">
    <property type="entry name" value="MAJOR FACILITATOR SUPERFAMILY (MFS) PROFILE DOMAIN-CONTAINING PROTEIN"/>
    <property type="match status" value="1"/>
</dbReference>
<evidence type="ECO:0000256" key="1">
    <source>
        <dbReference type="ARBA" id="ARBA00004651"/>
    </source>
</evidence>
<dbReference type="CDD" id="cd17503">
    <property type="entry name" value="MFS_LmrB_MDR_like"/>
    <property type="match status" value="1"/>
</dbReference>
<evidence type="ECO:0000256" key="5">
    <source>
        <dbReference type="ARBA" id="ARBA00022989"/>
    </source>
</evidence>
<proteinExistence type="predicted"/>
<keyword evidence="3" id="KW-1003">Cell membrane</keyword>
<dbReference type="Proteomes" id="UP000050865">
    <property type="component" value="Unassembled WGS sequence"/>
</dbReference>
<comment type="subcellular location">
    <subcellularLocation>
        <location evidence="1">Cell membrane</location>
        <topology evidence="1">Multi-pass membrane protein</topology>
    </subcellularLocation>
</comment>
<dbReference type="GO" id="GO:0022857">
    <property type="term" value="F:transmembrane transporter activity"/>
    <property type="evidence" value="ECO:0007669"/>
    <property type="project" value="InterPro"/>
</dbReference>
<keyword evidence="2" id="KW-0813">Transport</keyword>
<dbReference type="NCBIfam" id="TIGR00711">
    <property type="entry name" value="efflux_EmrB"/>
    <property type="match status" value="1"/>
</dbReference>
<dbReference type="SUPFAM" id="SSF103473">
    <property type="entry name" value="MFS general substrate transporter"/>
    <property type="match status" value="1"/>
</dbReference>
<feature type="transmembrane region" description="Helical" evidence="7">
    <location>
        <begin position="287"/>
        <end position="308"/>
    </location>
</feature>
<evidence type="ECO:0000256" key="6">
    <source>
        <dbReference type="ARBA" id="ARBA00023136"/>
    </source>
</evidence>
<feature type="transmembrane region" description="Helical" evidence="7">
    <location>
        <begin position="188"/>
        <end position="207"/>
    </location>
</feature>
<dbReference type="Gene3D" id="1.20.1720.10">
    <property type="entry name" value="Multidrug resistance protein D"/>
    <property type="match status" value="1"/>
</dbReference>
<evidence type="ECO:0000313" key="9">
    <source>
        <dbReference type="EMBL" id="KRN23362.1"/>
    </source>
</evidence>
<dbReference type="Pfam" id="PF07690">
    <property type="entry name" value="MFS_1"/>
    <property type="match status" value="1"/>
</dbReference>
<feature type="transmembrane region" description="Helical" evidence="7">
    <location>
        <begin position="219"/>
        <end position="238"/>
    </location>
</feature>
<organism evidence="9 10">
    <name type="scientific">Lacticaseibacillus camelliae DSM 22697 = JCM 13995</name>
    <dbReference type="NCBI Taxonomy" id="1423730"/>
    <lineage>
        <taxon>Bacteria</taxon>
        <taxon>Bacillati</taxon>
        <taxon>Bacillota</taxon>
        <taxon>Bacilli</taxon>
        <taxon>Lactobacillales</taxon>
        <taxon>Lactobacillaceae</taxon>
        <taxon>Lacticaseibacillus</taxon>
    </lineage>
</organism>
<feature type="domain" description="Major facilitator superfamily (MFS) profile" evidence="8">
    <location>
        <begin position="34"/>
        <end position="496"/>
    </location>
</feature>
<keyword evidence="4 7" id="KW-0812">Transmembrane</keyword>
<feature type="transmembrane region" description="Helical" evidence="7">
    <location>
        <begin position="33"/>
        <end position="52"/>
    </location>
</feature>
<dbReference type="InterPro" id="IPR036259">
    <property type="entry name" value="MFS_trans_sf"/>
</dbReference>
<dbReference type="InterPro" id="IPR011701">
    <property type="entry name" value="MFS"/>
</dbReference>
<feature type="transmembrane region" description="Helical" evidence="7">
    <location>
        <begin position="99"/>
        <end position="118"/>
    </location>
</feature>
<feature type="transmembrane region" description="Helical" evidence="7">
    <location>
        <begin position="244"/>
        <end position="267"/>
    </location>
</feature>
<dbReference type="Gene3D" id="1.20.1250.20">
    <property type="entry name" value="MFS general substrate transporter like domains"/>
    <property type="match status" value="1"/>
</dbReference>
<keyword evidence="10" id="KW-1185">Reference proteome</keyword>
<dbReference type="PRINTS" id="PR01036">
    <property type="entry name" value="TCRTETB"/>
</dbReference>
<feature type="transmembrane region" description="Helical" evidence="7">
    <location>
        <begin position="468"/>
        <end position="489"/>
    </location>
</feature>
<dbReference type="InterPro" id="IPR020846">
    <property type="entry name" value="MFS_dom"/>
</dbReference>
<feature type="transmembrane region" description="Helical" evidence="7">
    <location>
        <begin position="72"/>
        <end position="92"/>
    </location>
</feature>
<gene>
    <name evidence="9" type="ORF">FC75_GL001562</name>
</gene>
<evidence type="ECO:0000313" key="10">
    <source>
        <dbReference type="Proteomes" id="UP000050865"/>
    </source>
</evidence>
<feature type="transmembrane region" description="Helical" evidence="7">
    <location>
        <begin position="377"/>
        <end position="396"/>
    </location>
</feature>
<protein>
    <submittedName>
        <fullName evidence="9">MFS superfamily EmrB QacA family protein</fullName>
    </submittedName>
</protein>
<name>A0A0R2F4J6_9LACO</name>
<dbReference type="InterPro" id="IPR004638">
    <property type="entry name" value="EmrB-like"/>
</dbReference>
<comment type="caution">
    <text evidence="9">The sequence shown here is derived from an EMBL/GenBank/DDBJ whole genome shotgun (WGS) entry which is preliminary data.</text>
</comment>
<dbReference type="STRING" id="1423730.FC75_GL001562"/>
<evidence type="ECO:0000256" key="7">
    <source>
        <dbReference type="SAM" id="Phobius"/>
    </source>
</evidence>